<evidence type="ECO:0000256" key="2">
    <source>
        <dbReference type="ARBA" id="ARBA00023163"/>
    </source>
</evidence>
<keyword evidence="2" id="KW-0804">Transcription</keyword>
<dbReference type="Proteomes" id="UP000177564">
    <property type="component" value="Unassembled WGS sequence"/>
</dbReference>
<evidence type="ECO:0000313" key="5">
    <source>
        <dbReference type="Proteomes" id="UP000177564"/>
    </source>
</evidence>
<organism evidence="4 5">
    <name type="scientific">Candidatus Adlerbacteria bacterium RIFCSPHIGHO2_02_FULL_52_17</name>
    <dbReference type="NCBI Taxonomy" id="1797240"/>
    <lineage>
        <taxon>Bacteria</taxon>
        <taxon>Candidatus Adleribacteriota</taxon>
    </lineage>
</organism>
<protein>
    <recommendedName>
        <fullName evidence="3">HTH deoR-type domain-containing protein</fullName>
    </recommendedName>
</protein>
<dbReference type="STRING" id="1797240.A3D68_01225"/>
<dbReference type="GO" id="GO:0003700">
    <property type="term" value="F:DNA-binding transcription factor activity"/>
    <property type="evidence" value="ECO:0007669"/>
    <property type="project" value="InterPro"/>
</dbReference>
<comment type="caution">
    <text evidence="4">The sequence shown here is derived from an EMBL/GenBank/DDBJ whole genome shotgun (WGS) entry which is preliminary data.</text>
</comment>
<name>A0A1F4XQ73_9BACT</name>
<dbReference type="InterPro" id="IPR036388">
    <property type="entry name" value="WH-like_DNA-bd_sf"/>
</dbReference>
<dbReference type="Pfam" id="PF08220">
    <property type="entry name" value="HTH_DeoR"/>
    <property type="match status" value="1"/>
</dbReference>
<keyword evidence="1" id="KW-0805">Transcription regulation</keyword>
<dbReference type="Gene3D" id="1.10.10.10">
    <property type="entry name" value="Winged helix-like DNA-binding domain superfamily/Winged helix DNA-binding domain"/>
    <property type="match status" value="1"/>
</dbReference>
<dbReference type="SUPFAM" id="SSF46785">
    <property type="entry name" value="Winged helix' DNA-binding domain"/>
    <property type="match status" value="1"/>
</dbReference>
<accession>A0A1F4XQ73</accession>
<dbReference type="AlphaFoldDB" id="A0A1F4XQ73"/>
<evidence type="ECO:0000259" key="3">
    <source>
        <dbReference type="Pfam" id="PF08220"/>
    </source>
</evidence>
<dbReference type="InterPro" id="IPR001034">
    <property type="entry name" value="DeoR_HTH"/>
</dbReference>
<dbReference type="InterPro" id="IPR036390">
    <property type="entry name" value="WH_DNA-bd_sf"/>
</dbReference>
<dbReference type="EMBL" id="MEWU01000012">
    <property type="protein sequence ID" value="OGC83696.1"/>
    <property type="molecule type" value="Genomic_DNA"/>
</dbReference>
<proteinExistence type="predicted"/>
<feature type="domain" description="HTH deoR-type" evidence="3">
    <location>
        <begin position="189"/>
        <end position="236"/>
    </location>
</feature>
<gene>
    <name evidence="4" type="ORF">A3D68_01225</name>
</gene>
<sequence length="247" mass="27796">MPEKMSDFHEKAIHSSLFKGRYDWYFCYLKSEKIAHAILLIASQSPANDLDQLAQSATQVPQTIAYFASGEVAPGTLLADLFGIISLLRTQATQGHIHGDNTKVLVAEYEQIIRKIVAGTEPSPFLSVNDFLVSEVHHSEPEGLTARMQNIGLSKTMLQIKDNKGHNIVKDIRDKIGQDKGQSYRQNHRGEKILQLVRERKSVSIRDIASEVRGCSEKTIQRELTHLIAQGFVRKVGERRWSTYTPA</sequence>
<reference evidence="4 5" key="1">
    <citation type="journal article" date="2016" name="Nat. Commun.">
        <title>Thousands of microbial genomes shed light on interconnected biogeochemical processes in an aquifer system.</title>
        <authorList>
            <person name="Anantharaman K."/>
            <person name="Brown C.T."/>
            <person name="Hug L.A."/>
            <person name="Sharon I."/>
            <person name="Castelle C.J."/>
            <person name="Probst A.J."/>
            <person name="Thomas B.C."/>
            <person name="Singh A."/>
            <person name="Wilkins M.J."/>
            <person name="Karaoz U."/>
            <person name="Brodie E.L."/>
            <person name="Williams K.H."/>
            <person name="Hubbard S.S."/>
            <person name="Banfield J.F."/>
        </authorList>
    </citation>
    <scope>NUCLEOTIDE SEQUENCE [LARGE SCALE GENOMIC DNA]</scope>
</reference>
<evidence type="ECO:0000256" key="1">
    <source>
        <dbReference type="ARBA" id="ARBA00023015"/>
    </source>
</evidence>
<evidence type="ECO:0000313" key="4">
    <source>
        <dbReference type="EMBL" id="OGC83696.1"/>
    </source>
</evidence>